<gene>
    <name evidence="2" type="ORF">ACFPN1_01775</name>
</gene>
<protein>
    <submittedName>
        <fullName evidence="2">KGG domain-containing protein</fullName>
    </submittedName>
</protein>
<comment type="caution">
    <text evidence="2">The sequence shown here is derived from an EMBL/GenBank/DDBJ whole genome shotgun (WGS) entry which is preliminary data.</text>
</comment>
<proteinExistence type="predicted"/>
<dbReference type="InterPro" id="IPR019626">
    <property type="entry name" value="Stress-induced_KGG_rpt"/>
</dbReference>
<evidence type="ECO:0000313" key="3">
    <source>
        <dbReference type="Proteomes" id="UP001596036"/>
    </source>
</evidence>
<feature type="compositionally biased region" description="Gly residues" evidence="1">
    <location>
        <begin position="55"/>
        <end position="67"/>
    </location>
</feature>
<organism evidence="2 3">
    <name type="scientific">Lysobacter yangpyeongensis</name>
    <dbReference type="NCBI Taxonomy" id="346182"/>
    <lineage>
        <taxon>Bacteria</taxon>
        <taxon>Pseudomonadati</taxon>
        <taxon>Pseudomonadota</taxon>
        <taxon>Gammaproteobacteria</taxon>
        <taxon>Lysobacterales</taxon>
        <taxon>Lysobacteraceae</taxon>
        <taxon>Lysobacter</taxon>
    </lineage>
</organism>
<evidence type="ECO:0000313" key="2">
    <source>
        <dbReference type="EMBL" id="MFC5568793.1"/>
    </source>
</evidence>
<dbReference type="Proteomes" id="UP001596036">
    <property type="component" value="Unassembled WGS sequence"/>
</dbReference>
<feature type="compositionally biased region" description="Basic and acidic residues" evidence="1">
    <location>
        <begin position="39"/>
        <end position="54"/>
    </location>
</feature>
<feature type="region of interest" description="Disordered" evidence="1">
    <location>
        <begin position="1"/>
        <end position="67"/>
    </location>
</feature>
<evidence type="ECO:0000256" key="1">
    <source>
        <dbReference type="SAM" id="MobiDB-lite"/>
    </source>
</evidence>
<reference evidence="3" key="1">
    <citation type="journal article" date="2019" name="Int. J. Syst. Evol. Microbiol.">
        <title>The Global Catalogue of Microorganisms (GCM) 10K type strain sequencing project: providing services to taxonomists for standard genome sequencing and annotation.</title>
        <authorList>
            <consortium name="The Broad Institute Genomics Platform"/>
            <consortium name="The Broad Institute Genome Sequencing Center for Infectious Disease"/>
            <person name="Wu L."/>
            <person name="Ma J."/>
        </authorList>
    </citation>
    <scope>NUCLEOTIDE SEQUENCE [LARGE SCALE GENOMIC DNA]</scope>
    <source>
        <strain evidence="3">KACC 11407</strain>
    </source>
</reference>
<dbReference type="Pfam" id="PF10685">
    <property type="entry name" value="KGG"/>
    <property type="match status" value="1"/>
</dbReference>
<dbReference type="RefSeq" id="WP_386752467.1">
    <property type="nucleotide sequence ID" value="NZ_JBHSNM010000001.1"/>
</dbReference>
<dbReference type="EMBL" id="JBHSNM010000001">
    <property type="protein sequence ID" value="MFC5568793.1"/>
    <property type="molecule type" value="Genomic_DNA"/>
</dbReference>
<name>A0ABW0SID8_9GAMM</name>
<keyword evidence="3" id="KW-1185">Reference proteome</keyword>
<accession>A0ABW0SID8</accession>
<feature type="compositionally biased region" description="Low complexity" evidence="1">
    <location>
        <begin position="1"/>
        <end position="15"/>
    </location>
</feature>
<sequence>MPTNQNQGQNRNQGNQGRGFAGMDDDKQRKIAQKGGEAVSRDRQHMSEIGRKGGEASGGGNRQGSNR</sequence>